<proteinExistence type="predicted"/>
<evidence type="ECO:0000313" key="5">
    <source>
        <dbReference type="Proteomes" id="UP000318661"/>
    </source>
</evidence>
<evidence type="ECO:0000259" key="1">
    <source>
        <dbReference type="Pfam" id="PF13274"/>
    </source>
</evidence>
<dbReference type="Proteomes" id="UP000315217">
    <property type="component" value="Unassembled WGS sequence"/>
</dbReference>
<accession>A0A537LG82</accession>
<name>A0A537LG82_9BACT</name>
<gene>
    <name evidence="3" type="ORF">E6G98_13950</name>
    <name evidence="2" type="ORF">E6G99_10080</name>
</gene>
<protein>
    <submittedName>
        <fullName evidence="3">DUF4065 domain-containing protein</fullName>
    </submittedName>
</protein>
<organism evidence="3 4">
    <name type="scientific">Candidatus Segetimicrobium genomatis</name>
    <dbReference type="NCBI Taxonomy" id="2569760"/>
    <lineage>
        <taxon>Bacteria</taxon>
        <taxon>Bacillati</taxon>
        <taxon>Candidatus Sysuimicrobiota</taxon>
        <taxon>Candidatus Sysuimicrobiia</taxon>
        <taxon>Candidatus Sysuimicrobiales</taxon>
        <taxon>Candidatus Segetimicrobiaceae</taxon>
        <taxon>Candidatus Segetimicrobium</taxon>
    </lineage>
</organism>
<evidence type="ECO:0000313" key="3">
    <source>
        <dbReference type="EMBL" id="TMJ07024.1"/>
    </source>
</evidence>
<evidence type="ECO:0000313" key="4">
    <source>
        <dbReference type="Proteomes" id="UP000315217"/>
    </source>
</evidence>
<dbReference type="InterPro" id="IPR025272">
    <property type="entry name" value="SocA_Panacea"/>
</dbReference>
<feature type="domain" description="Antitoxin SocA-like Panacea" evidence="1">
    <location>
        <begin position="51"/>
        <end position="160"/>
    </location>
</feature>
<dbReference type="EMBL" id="VBAI01000295">
    <property type="protein sequence ID" value="TMJ07024.1"/>
    <property type="molecule type" value="Genomic_DNA"/>
</dbReference>
<dbReference type="AlphaFoldDB" id="A0A537LG82"/>
<dbReference type="Pfam" id="PF13274">
    <property type="entry name" value="SocA_Panacea"/>
    <property type="match status" value="1"/>
</dbReference>
<dbReference type="Proteomes" id="UP000318661">
    <property type="component" value="Unassembled WGS sequence"/>
</dbReference>
<sequence>MPNSRGAKLVAEKPAATPSNLSQTADIRLRELILHIARQSEGDEAFGAVKLNKLLFAADFTAYVKFGKSITGQDYFALEHGPAPRRLKPVLEQMKDEGEVAIRVDDFHGFRLQRTFALREPDLSKFGPDEIALVDHIIRDCWNRTGTDLSNASHEFIGWKVAQEGEIIPYSVGLVDRRELTKSEQEIARKLEEFVRA</sequence>
<evidence type="ECO:0000313" key="2">
    <source>
        <dbReference type="EMBL" id="TMJ05021.1"/>
    </source>
</evidence>
<comment type="caution">
    <text evidence="3">The sequence shown here is derived from an EMBL/GenBank/DDBJ whole genome shotgun (WGS) entry which is preliminary data.</text>
</comment>
<reference evidence="4 5" key="1">
    <citation type="journal article" date="2019" name="Nat. Microbiol.">
        <title>Mediterranean grassland soil C-N compound turnover is dependent on rainfall and depth, and is mediated by genomically divergent microorganisms.</title>
        <authorList>
            <person name="Diamond S."/>
            <person name="Andeer P.F."/>
            <person name="Li Z."/>
            <person name="Crits-Christoph A."/>
            <person name="Burstein D."/>
            <person name="Anantharaman K."/>
            <person name="Lane K.R."/>
            <person name="Thomas B.C."/>
            <person name="Pan C."/>
            <person name="Northen T.R."/>
            <person name="Banfield J.F."/>
        </authorList>
    </citation>
    <scope>NUCLEOTIDE SEQUENCE [LARGE SCALE GENOMIC DNA]</scope>
    <source>
        <strain evidence="3">NP_1</strain>
        <strain evidence="2">NP_2</strain>
    </source>
</reference>
<dbReference type="EMBL" id="VBAJ01000257">
    <property type="protein sequence ID" value="TMJ05021.1"/>
    <property type="molecule type" value="Genomic_DNA"/>
</dbReference>